<dbReference type="InterPro" id="IPR027417">
    <property type="entry name" value="P-loop_NTPase"/>
</dbReference>
<dbReference type="CDD" id="cd14798">
    <property type="entry name" value="RX-CC_like"/>
    <property type="match status" value="1"/>
</dbReference>
<protein>
    <submittedName>
        <fullName evidence="8">Uncharacterized protein</fullName>
    </submittedName>
</protein>
<dbReference type="Proteomes" id="UP001177140">
    <property type="component" value="Unassembled WGS sequence"/>
</dbReference>
<dbReference type="FunFam" id="3.40.50.300:FF:001091">
    <property type="entry name" value="Probable disease resistance protein At1g61300"/>
    <property type="match status" value="1"/>
</dbReference>
<dbReference type="Gene3D" id="3.80.10.10">
    <property type="entry name" value="Ribonuclease Inhibitor"/>
    <property type="match status" value="1"/>
</dbReference>
<feature type="domain" description="Disease resistance N-terminal" evidence="5">
    <location>
        <begin position="6"/>
        <end position="93"/>
    </location>
</feature>
<evidence type="ECO:0000313" key="9">
    <source>
        <dbReference type="Proteomes" id="UP001177140"/>
    </source>
</evidence>
<dbReference type="InterPro" id="IPR041118">
    <property type="entry name" value="Rx_N"/>
</dbReference>
<evidence type="ECO:0000259" key="6">
    <source>
        <dbReference type="Pfam" id="PF23559"/>
    </source>
</evidence>
<dbReference type="GO" id="GO:0098542">
    <property type="term" value="P:defense response to other organism"/>
    <property type="evidence" value="ECO:0007669"/>
    <property type="project" value="TreeGrafter"/>
</dbReference>
<dbReference type="InterPro" id="IPR032675">
    <property type="entry name" value="LRR_dom_sf"/>
</dbReference>
<gene>
    <name evidence="8" type="ORF">MKW94_014275</name>
</gene>
<dbReference type="PRINTS" id="PR00364">
    <property type="entry name" value="DISEASERSIST"/>
</dbReference>
<dbReference type="GO" id="GO:0043531">
    <property type="term" value="F:ADP binding"/>
    <property type="evidence" value="ECO:0007669"/>
    <property type="project" value="InterPro"/>
</dbReference>
<dbReference type="Gene3D" id="1.20.5.4130">
    <property type="match status" value="1"/>
</dbReference>
<evidence type="ECO:0000259" key="7">
    <source>
        <dbReference type="Pfam" id="PF23598"/>
    </source>
</evidence>
<dbReference type="SUPFAM" id="SSF52058">
    <property type="entry name" value="L domain-like"/>
    <property type="match status" value="1"/>
</dbReference>
<dbReference type="InterPro" id="IPR055414">
    <property type="entry name" value="LRR_R13L4/SHOC2-like"/>
</dbReference>
<name>A0AA41RQ31_PAPNU</name>
<dbReference type="InterPro" id="IPR038005">
    <property type="entry name" value="RX-like_CC"/>
</dbReference>
<dbReference type="Pfam" id="PF23598">
    <property type="entry name" value="LRR_14"/>
    <property type="match status" value="1"/>
</dbReference>
<dbReference type="PANTHER" id="PTHR23155">
    <property type="entry name" value="DISEASE RESISTANCE PROTEIN RP"/>
    <property type="match status" value="1"/>
</dbReference>
<evidence type="ECO:0000259" key="4">
    <source>
        <dbReference type="Pfam" id="PF00931"/>
    </source>
</evidence>
<dbReference type="SUPFAM" id="SSF52540">
    <property type="entry name" value="P-loop containing nucleoside triphosphate hydrolases"/>
    <property type="match status" value="1"/>
</dbReference>
<evidence type="ECO:0000313" key="8">
    <source>
        <dbReference type="EMBL" id="MCL7024549.1"/>
    </source>
</evidence>
<dbReference type="AlphaFoldDB" id="A0AA41RQ31"/>
<dbReference type="Gene3D" id="1.10.8.430">
    <property type="entry name" value="Helical domain of apoptotic protease-activating factors"/>
    <property type="match status" value="1"/>
</dbReference>
<keyword evidence="1" id="KW-0677">Repeat</keyword>
<keyword evidence="2" id="KW-0547">Nucleotide-binding</keyword>
<dbReference type="Gene3D" id="3.40.50.300">
    <property type="entry name" value="P-loop containing nucleotide triphosphate hydrolases"/>
    <property type="match status" value="1"/>
</dbReference>
<reference evidence="8" key="1">
    <citation type="submission" date="2022-03" db="EMBL/GenBank/DDBJ databases">
        <title>A functionally conserved STORR gene fusion in Papaver species that diverged 16.8 million years ago.</title>
        <authorList>
            <person name="Catania T."/>
        </authorList>
    </citation>
    <scope>NUCLEOTIDE SEQUENCE</scope>
    <source>
        <strain evidence="8">S-191538</strain>
    </source>
</reference>
<dbReference type="FunFam" id="1.10.10.10:FF:000322">
    <property type="entry name" value="Probable disease resistance protein At1g63360"/>
    <property type="match status" value="1"/>
</dbReference>
<dbReference type="InterPro" id="IPR042197">
    <property type="entry name" value="Apaf_helical"/>
</dbReference>
<dbReference type="InterPro" id="IPR058922">
    <property type="entry name" value="WHD_DRP"/>
</dbReference>
<dbReference type="InterPro" id="IPR002182">
    <property type="entry name" value="NB-ARC"/>
</dbReference>
<dbReference type="PANTHER" id="PTHR23155:SF1185">
    <property type="entry name" value="DISEASE RESISTANCE RPP8-LIKE PROTEIN 3-RELATED"/>
    <property type="match status" value="1"/>
</dbReference>
<evidence type="ECO:0000256" key="2">
    <source>
        <dbReference type="ARBA" id="ARBA00022741"/>
    </source>
</evidence>
<organism evidence="8 9">
    <name type="scientific">Papaver nudicaule</name>
    <name type="common">Iceland poppy</name>
    <dbReference type="NCBI Taxonomy" id="74823"/>
    <lineage>
        <taxon>Eukaryota</taxon>
        <taxon>Viridiplantae</taxon>
        <taxon>Streptophyta</taxon>
        <taxon>Embryophyta</taxon>
        <taxon>Tracheophyta</taxon>
        <taxon>Spermatophyta</taxon>
        <taxon>Magnoliopsida</taxon>
        <taxon>Ranunculales</taxon>
        <taxon>Papaveraceae</taxon>
        <taxon>Papaveroideae</taxon>
        <taxon>Papaver</taxon>
    </lineage>
</organism>
<comment type="caution">
    <text evidence="8">The sequence shown here is derived from an EMBL/GenBank/DDBJ whole genome shotgun (WGS) entry which is preliminary data.</text>
</comment>
<dbReference type="Pfam" id="PF18052">
    <property type="entry name" value="Rx_N"/>
    <property type="match status" value="1"/>
</dbReference>
<feature type="domain" description="Disease resistance R13L4/SHOC-2-like LRR" evidence="7">
    <location>
        <begin position="589"/>
        <end position="908"/>
    </location>
</feature>
<keyword evidence="9" id="KW-1185">Reference proteome</keyword>
<keyword evidence="3" id="KW-0611">Plant defense</keyword>
<feature type="domain" description="Disease resistance protein winged helix" evidence="6">
    <location>
        <begin position="451"/>
        <end position="520"/>
    </location>
</feature>
<dbReference type="InterPro" id="IPR036388">
    <property type="entry name" value="WH-like_DNA-bd_sf"/>
</dbReference>
<feature type="domain" description="NB-ARC" evidence="4">
    <location>
        <begin position="184"/>
        <end position="355"/>
    </location>
</feature>
<accession>A0AA41RQ31</accession>
<evidence type="ECO:0000259" key="5">
    <source>
        <dbReference type="Pfam" id="PF18052"/>
    </source>
</evidence>
<evidence type="ECO:0000256" key="1">
    <source>
        <dbReference type="ARBA" id="ARBA00022737"/>
    </source>
</evidence>
<dbReference type="InterPro" id="IPR044974">
    <property type="entry name" value="Disease_R_plants"/>
</dbReference>
<sequence>MEAVIIKTIPGKLTTLIRDEKGSLSGVDGAVRKLQYHLEWMSESIKYADEKRRSDPLVRKWVGDIRKIAFDAEDAIEEFIVHLQRLEQQHKERRNDDMNLGFGSLKSVFSTTKQLTLPHEFGIRIRGINDELQKLSTMGATLVGGFGTSANNISSTATWQEKIKSRRAAIAVEEYQDAANIHENSARKITDSLMGKAGNGDQKRLRIISVVGMGGVGKTTLAKRVYHNDIVMQNFETFAFVYVSQTYDLNELLRSLLKQFSSVPNEEEVSCSKLRNYLQGNKYLILLDDIWDTVAWDGFKSAFPDENNGSRVLLTTRLKDVAWSADSSCSSNIHELGVITENESWELFLKKTFPSGSTRGASQKNLCPKELVNLGKQMVNKCHGLPLAIVMVGSLLSREERSEHVWSRVNSSVNSHLSQSEDHSYKCSGILALSYYDLPYYLKPCFLYMSLFPEDREIRATKLFQYWIAEGFVEKNGPEEDVAEKYLEELISRSLIQVDRLRCDGRVKTCRINKLLRDIAIAESKEDGFSHIFSGVQEYYLTQSNVRRVAVYNTAFSGHSFTESRHVIAVRSLMCRGLQFLHHNYLDSLFGGFKLLRVLEFSSSTGLSTGRFPSLPKELGELVNLRYLSLEDTRLERLNTSYLRKLVNLQVLNLNRCGTTLTSDDQIGSLHQLRHLYLGGLSHNISDTSTAFNHLGIGNLTNLKSLRIEAGDWIYGGALKRLSFLKKLRIDGCSSAHSTEISDAIVILVGLKSLMLQSQTNHFSTERVPLTFIEFASHTDLKKLLLKGELRGWTGTISFPPNLTKLILEESRIFTDPMVILETLPKLTFLHLGINSYVGKEMVCSEGGFVSLQTLRLVSLENVQQWIVKEGALVKLAYLEILLCEKMKTFPVKQLISLQKLTVNGTHYTTNQWLEEQRDYDTSYDSTKKQDQLDGQSELYQSPYSTTAESEVQENFYRVGTDDRFVFPEFEFFFSVFFLY</sequence>
<proteinExistence type="predicted"/>
<evidence type="ECO:0000256" key="3">
    <source>
        <dbReference type="ARBA" id="ARBA00022821"/>
    </source>
</evidence>
<dbReference type="Pfam" id="PF00931">
    <property type="entry name" value="NB-ARC"/>
    <property type="match status" value="1"/>
</dbReference>
<dbReference type="Pfam" id="PF23559">
    <property type="entry name" value="WHD_DRP"/>
    <property type="match status" value="1"/>
</dbReference>
<dbReference type="EMBL" id="JAJJMA010035771">
    <property type="protein sequence ID" value="MCL7024549.1"/>
    <property type="molecule type" value="Genomic_DNA"/>
</dbReference>
<dbReference type="Gene3D" id="1.10.10.10">
    <property type="entry name" value="Winged helix-like DNA-binding domain superfamily/Winged helix DNA-binding domain"/>
    <property type="match status" value="1"/>
</dbReference>